<dbReference type="GeneID" id="37076927"/>
<feature type="transmembrane region" description="Helical" evidence="8">
    <location>
        <begin position="42"/>
        <end position="63"/>
    </location>
</feature>
<evidence type="ECO:0000313" key="10">
    <source>
        <dbReference type="EMBL" id="PYH42426.1"/>
    </source>
</evidence>
<dbReference type="GO" id="GO:0015369">
    <property type="term" value="F:calcium:proton antiporter activity"/>
    <property type="evidence" value="ECO:0007669"/>
    <property type="project" value="TreeGrafter"/>
</dbReference>
<evidence type="ECO:0000256" key="8">
    <source>
        <dbReference type="SAM" id="Phobius"/>
    </source>
</evidence>
<feature type="transmembrane region" description="Helical" evidence="8">
    <location>
        <begin position="260"/>
        <end position="279"/>
    </location>
</feature>
<dbReference type="GO" id="GO:0012505">
    <property type="term" value="C:endomembrane system"/>
    <property type="evidence" value="ECO:0007669"/>
    <property type="project" value="UniProtKB-SubCell"/>
</dbReference>
<gene>
    <name evidence="10" type="ORF">BP01DRAFT_359511</name>
</gene>
<dbReference type="OrthoDB" id="1699231at2759"/>
<evidence type="ECO:0000313" key="11">
    <source>
        <dbReference type="Proteomes" id="UP000248349"/>
    </source>
</evidence>
<keyword evidence="4 8" id="KW-0812">Transmembrane</keyword>
<dbReference type="InterPro" id="IPR004837">
    <property type="entry name" value="NaCa_Exmemb"/>
</dbReference>
<reference evidence="10 11" key="1">
    <citation type="submission" date="2016-12" db="EMBL/GenBank/DDBJ databases">
        <title>The genomes of Aspergillus section Nigri reveals drivers in fungal speciation.</title>
        <authorList>
            <consortium name="DOE Joint Genome Institute"/>
            <person name="Vesth T.C."/>
            <person name="Nybo J."/>
            <person name="Theobald S."/>
            <person name="Brandl J."/>
            <person name="Frisvad J.C."/>
            <person name="Nielsen K.F."/>
            <person name="Lyhne E.K."/>
            <person name="Kogle M.E."/>
            <person name="Kuo A."/>
            <person name="Riley R."/>
            <person name="Clum A."/>
            <person name="Nolan M."/>
            <person name="Lipzen A."/>
            <person name="Salamov A."/>
            <person name="Henrissat B."/>
            <person name="Wiebenga A."/>
            <person name="De Vries R.P."/>
            <person name="Grigoriev I.V."/>
            <person name="Mortensen U.H."/>
            <person name="Andersen M.R."/>
            <person name="Baker S.E."/>
        </authorList>
    </citation>
    <scope>NUCLEOTIDE SEQUENCE [LARGE SCALE GENOMIC DNA]</scope>
    <source>
        <strain evidence="10 11">JOP 1030-1</strain>
    </source>
</reference>
<feature type="domain" description="Sodium/calcium exchanger membrane region" evidence="9">
    <location>
        <begin position="260"/>
        <end position="399"/>
    </location>
</feature>
<feature type="transmembrane region" description="Helical" evidence="8">
    <location>
        <begin position="386"/>
        <end position="403"/>
    </location>
</feature>
<dbReference type="GO" id="GO:0006874">
    <property type="term" value="P:intracellular calcium ion homeostasis"/>
    <property type="evidence" value="ECO:0007669"/>
    <property type="project" value="TreeGrafter"/>
</dbReference>
<evidence type="ECO:0000256" key="7">
    <source>
        <dbReference type="ARBA" id="ARBA00023136"/>
    </source>
</evidence>
<comment type="subcellular location">
    <subcellularLocation>
        <location evidence="1">Endomembrane system</location>
        <topology evidence="1">Multi-pass membrane protein</topology>
    </subcellularLocation>
</comment>
<dbReference type="InterPro" id="IPR044880">
    <property type="entry name" value="NCX_ion-bd_dom_sf"/>
</dbReference>
<dbReference type="EMBL" id="KZ821252">
    <property type="protein sequence ID" value="PYH42426.1"/>
    <property type="molecule type" value="Genomic_DNA"/>
</dbReference>
<feature type="transmembrane region" description="Helical" evidence="8">
    <location>
        <begin position="173"/>
        <end position="193"/>
    </location>
</feature>
<keyword evidence="6" id="KW-0406">Ion transport</keyword>
<feature type="domain" description="Sodium/calcium exchanger membrane region" evidence="9">
    <location>
        <begin position="69"/>
        <end position="222"/>
    </location>
</feature>
<dbReference type="PANTHER" id="PTHR31503">
    <property type="entry name" value="VACUOLAR CALCIUM ION TRANSPORTER"/>
    <property type="match status" value="1"/>
</dbReference>
<evidence type="ECO:0000256" key="1">
    <source>
        <dbReference type="ARBA" id="ARBA00004127"/>
    </source>
</evidence>
<dbReference type="Proteomes" id="UP000248349">
    <property type="component" value="Unassembled WGS sequence"/>
</dbReference>
<feature type="transmembrane region" description="Helical" evidence="8">
    <location>
        <begin position="326"/>
        <end position="350"/>
    </location>
</feature>
<dbReference type="STRING" id="1450539.A0A318Z5N3"/>
<evidence type="ECO:0000256" key="2">
    <source>
        <dbReference type="ARBA" id="ARBA00008170"/>
    </source>
</evidence>
<evidence type="ECO:0000259" key="9">
    <source>
        <dbReference type="Pfam" id="PF01699"/>
    </source>
</evidence>
<accession>A0A318Z5N3</accession>
<keyword evidence="3" id="KW-0813">Transport</keyword>
<keyword evidence="7 8" id="KW-0472">Membrane</keyword>
<feature type="transmembrane region" description="Helical" evidence="8">
    <location>
        <begin position="294"/>
        <end position="314"/>
    </location>
</feature>
<feature type="transmembrane region" description="Helical" evidence="8">
    <location>
        <begin position="199"/>
        <end position="220"/>
    </location>
</feature>
<comment type="similarity">
    <text evidence="2">Belongs to the Ca(2+):cation antiporter (CaCA) (TC 2.A.19) family.</text>
</comment>
<dbReference type="RefSeq" id="XP_025428408.1">
    <property type="nucleotide sequence ID" value="XM_025575699.1"/>
</dbReference>
<dbReference type="PANTHER" id="PTHR31503:SF22">
    <property type="entry name" value="VACUOLAR CALCIUM ION TRANSPORTER"/>
    <property type="match status" value="1"/>
</dbReference>
<dbReference type="GO" id="GO:0005774">
    <property type="term" value="C:vacuolar membrane"/>
    <property type="evidence" value="ECO:0007669"/>
    <property type="project" value="UniProtKB-ARBA"/>
</dbReference>
<dbReference type="Gene3D" id="1.20.1420.30">
    <property type="entry name" value="NCX, central ion-binding region"/>
    <property type="match status" value="1"/>
</dbReference>
<evidence type="ECO:0000256" key="6">
    <source>
        <dbReference type="ARBA" id="ARBA00023065"/>
    </source>
</evidence>
<proteinExistence type="inferred from homology"/>
<name>A0A318Z5N3_9EURO</name>
<dbReference type="Pfam" id="PF01699">
    <property type="entry name" value="Na_Ca_ex"/>
    <property type="match status" value="2"/>
</dbReference>
<evidence type="ECO:0000256" key="3">
    <source>
        <dbReference type="ARBA" id="ARBA00022448"/>
    </source>
</evidence>
<dbReference type="InterPro" id="IPR004713">
    <property type="entry name" value="CaH_exchang"/>
</dbReference>
<evidence type="ECO:0000256" key="5">
    <source>
        <dbReference type="ARBA" id="ARBA00022989"/>
    </source>
</evidence>
<keyword evidence="5 8" id="KW-1133">Transmembrane helix</keyword>
<keyword evidence="11" id="KW-1185">Reference proteome</keyword>
<organism evidence="10 11">
    <name type="scientific">Aspergillus saccharolyticus JOP 1030-1</name>
    <dbReference type="NCBI Taxonomy" id="1450539"/>
    <lineage>
        <taxon>Eukaryota</taxon>
        <taxon>Fungi</taxon>
        <taxon>Dikarya</taxon>
        <taxon>Ascomycota</taxon>
        <taxon>Pezizomycotina</taxon>
        <taxon>Eurotiomycetes</taxon>
        <taxon>Eurotiomycetidae</taxon>
        <taxon>Eurotiales</taxon>
        <taxon>Aspergillaceae</taxon>
        <taxon>Aspergillus</taxon>
        <taxon>Aspergillus subgen. Circumdati</taxon>
    </lineage>
</organism>
<feature type="transmembrane region" description="Helical" evidence="8">
    <location>
        <begin position="103"/>
        <end position="123"/>
    </location>
</feature>
<evidence type="ECO:0000256" key="4">
    <source>
        <dbReference type="ARBA" id="ARBA00022692"/>
    </source>
</evidence>
<feature type="transmembrane region" description="Helical" evidence="8">
    <location>
        <begin position="129"/>
        <end position="153"/>
    </location>
</feature>
<dbReference type="AlphaFoldDB" id="A0A318Z5N3"/>
<feature type="transmembrane region" description="Helical" evidence="8">
    <location>
        <begin position="362"/>
        <end position="379"/>
    </location>
</feature>
<sequence>MVASVGSPVPVEDPCQPLLKGSVSKVNTAHPLHQNPRCKLPAAVRSGACWPICLLPLAIWAGYRQWSPVLVFVYNLFAIIALSACIFDSSLQLATRASEPWGALINIGAGNAVGLSLGAWAVASREISVAQSLAMGAILADILLVLGSCLLAASHRADILFFDQPVTRALSSLMLVTAMVLVLPSVLSLSVPYELGDQTVAVSRGTSAVLLFVYAGYLYFQLGTHRHLFHHDGENMGNDADADTEAAHPSRSAPQTRTQAFLTLTLALLATLLCTKYLTETLVRTAVQTHFSETLLATVLVPVASTVAPAMAMIQTSATSQDVGAAISAGVQTVVHVALFRMPVLVLLGWALGSPMSLVVDPFQTVVLLFSVVLVHGLLHGGKYSVMHGLALIAMYAILGLAFCVR</sequence>
<protein>
    <recommendedName>
        <fullName evidence="9">Sodium/calcium exchanger membrane region domain-containing protein</fullName>
    </recommendedName>
</protein>
<feature type="transmembrane region" description="Helical" evidence="8">
    <location>
        <begin position="69"/>
        <end position="91"/>
    </location>
</feature>